<gene>
    <name evidence="2" type="ORF">CFP56_004194</name>
</gene>
<dbReference type="EMBL" id="PKMF04000121">
    <property type="protein sequence ID" value="KAK7848876.1"/>
    <property type="molecule type" value="Genomic_DNA"/>
</dbReference>
<feature type="region of interest" description="Disordered" evidence="1">
    <location>
        <begin position="18"/>
        <end position="52"/>
    </location>
</feature>
<dbReference type="Proteomes" id="UP000237347">
    <property type="component" value="Unassembled WGS sequence"/>
</dbReference>
<dbReference type="AlphaFoldDB" id="A0AAW0LDJ2"/>
<evidence type="ECO:0000313" key="2">
    <source>
        <dbReference type="EMBL" id="KAK7848876.1"/>
    </source>
</evidence>
<evidence type="ECO:0000256" key="1">
    <source>
        <dbReference type="SAM" id="MobiDB-lite"/>
    </source>
</evidence>
<keyword evidence="3" id="KW-1185">Reference proteome</keyword>
<name>A0AAW0LDJ2_QUESU</name>
<protein>
    <submittedName>
        <fullName evidence="2">Uncharacterized protein</fullName>
    </submittedName>
</protein>
<evidence type="ECO:0000313" key="3">
    <source>
        <dbReference type="Proteomes" id="UP000237347"/>
    </source>
</evidence>
<accession>A0AAW0LDJ2</accession>
<sequence>MVTWREVGRVIARLSKMTKKGSEGGREIDREDDSVSRAERVPGRDRCESESDSLSLTHTHTLLAGWARSPLVKLASFKRSINRDVVLPYEMY</sequence>
<comment type="caution">
    <text evidence="2">The sequence shown here is derived from an EMBL/GenBank/DDBJ whole genome shotgun (WGS) entry which is preliminary data.</text>
</comment>
<reference evidence="2 3" key="1">
    <citation type="journal article" date="2018" name="Sci. Data">
        <title>The draft genome sequence of cork oak.</title>
        <authorList>
            <person name="Ramos A.M."/>
            <person name="Usie A."/>
            <person name="Barbosa P."/>
            <person name="Barros P.M."/>
            <person name="Capote T."/>
            <person name="Chaves I."/>
            <person name="Simoes F."/>
            <person name="Abreu I."/>
            <person name="Carrasquinho I."/>
            <person name="Faro C."/>
            <person name="Guimaraes J.B."/>
            <person name="Mendonca D."/>
            <person name="Nobrega F."/>
            <person name="Rodrigues L."/>
            <person name="Saibo N.J.M."/>
            <person name="Varela M.C."/>
            <person name="Egas C."/>
            <person name="Matos J."/>
            <person name="Miguel C.M."/>
            <person name="Oliveira M.M."/>
            <person name="Ricardo C.P."/>
            <person name="Goncalves S."/>
        </authorList>
    </citation>
    <scope>NUCLEOTIDE SEQUENCE [LARGE SCALE GENOMIC DNA]</scope>
    <source>
        <strain evidence="3">cv. HL8</strain>
    </source>
</reference>
<feature type="compositionally biased region" description="Basic and acidic residues" evidence="1">
    <location>
        <begin position="20"/>
        <end position="49"/>
    </location>
</feature>
<proteinExistence type="predicted"/>
<organism evidence="2 3">
    <name type="scientific">Quercus suber</name>
    <name type="common">Cork oak</name>
    <dbReference type="NCBI Taxonomy" id="58331"/>
    <lineage>
        <taxon>Eukaryota</taxon>
        <taxon>Viridiplantae</taxon>
        <taxon>Streptophyta</taxon>
        <taxon>Embryophyta</taxon>
        <taxon>Tracheophyta</taxon>
        <taxon>Spermatophyta</taxon>
        <taxon>Magnoliopsida</taxon>
        <taxon>eudicotyledons</taxon>
        <taxon>Gunneridae</taxon>
        <taxon>Pentapetalae</taxon>
        <taxon>rosids</taxon>
        <taxon>fabids</taxon>
        <taxon>Fagales</taxon>
        <taxon>Fagaceae</taxon>
        <taxon>Quercus</taxon>
    </lineage>
</organism>